<dbReference type="GO" id="GO:0006325">
    <property type="term" value="P:chromatin organization"/>
    <property type="evidence" value="ECO:0007669"/>
    <property type="project" value="UniProtKB-KW"/>
</dbReference>
<name>A0A0H5R9R9_9EUKA</name>
<dbReference type="CDD" id="cd21553">
    <property type="entry name" value="VEFS-box_EMF2-like"/>
    <property type="match status" value="1"/>
</dbReference>
<evidence type="ECO:0000256" key="7">
    <source>
        <dbReference type="ARBA" id="ARBA00023163"/>
    </source>
</evidence>
<dbReference type="GO" id="GO:0008270">
    <property type="term" value="F:zinc ion binding"/>
    <property type="evidence" value="ECO:0007669"/>
    <property type="project" value="UniProtKB-KW"/>
</dbReference>
<evidence type="ECO:0000256" key="2">
    <source>
        <dbReference type="ARBA" id="ARBA00022723"/>
    </source>
</evidence>
<evidence type="ECO:0000259" key="9">
    <source>
        <dbReference type="Pfam" id="PF23320"/>
    </source>
</evidence>
<keyword evidence="7" id="KW-0804">Transcription</keyword>
<keyword evidence="6" id="KW-0805">Transcription regulation</keyword>
<protein>
    <submittedName>
        <fullName evidence="10">Uncharacterized protein</fullName>
    </submittedName>
</protein>
<dbReference type="Pfam" id="PF23320">
    <property type="entry name" value="Zn_SUZ12"/>
    <property type="match status" value="1"/>
</dbReference>
<evidence type="ECO:0000313" key="10">
    <source>
        <dbReference type="EMBL" id="CRZ10536.1"/>
    </source>
</evidence>
<accession>A0A0H5R9R9</accession>
<dbReference type="InterPro" id="IPR019135">
    <property type="entry name" value="Polycomb_protein_VEFS-Box"/>
</dbReference>
<keyword evidence="4" id="KW-0862">Zinc</keyword>
<reference evidence="10" key="1">
    <citation type="submission" date="2015-04" db="EMBL/GenBank/DDBJ databases">
        <title>The genome sequence of the plant pathogenic Rhizarian Plasmodiophora brassicae reveals insights in its biotrophic life cycle and the origin of chitin synthesis.</title>
        <authorList>
            <person name="Schwelm A."/>
            <person name="Fogelqvist J."/>
            <person name="Knaust A."/>
            <person name="Julke S."/>
            <person name="Lilja T."/>
            <person name="Dhandapani V."/>
            <person name="Bonilla-Rosso G."/>
            <person name="Karlsson M."/>
            <person name="Shevchenko A."/>
            <person name="Choi S.R."/>
            <person name="Kim H.G."/>
            <person name="Park J.Y."/>
            <person name="Lim Y.P."/>
            <person name="Ludwig-Muller J."/>
            <person name="Dixelius C."/>
        </authorList>
    </citation>
    <scope>NUCLEOTIDE SEQUENCE</scope>
    <source>
        <tissue evidence="10">Potato root galls</tissue>
    </source>
</reference>
<dbReference type="EMBL" id="HACM01010094">
    <property type="protein sequence ID" value="CRZ10536.1"/>
    <property type="molecule type" value="Transcribed_RNA"/>
</dbReference>
<dbReference type="PANTHER" id="PTHR22597:SF0">
    <property type="entry name" value="POLYCOMB PROTEIN SUZ12"/>
    <property type="match status" value="1"/>
</dbReference>
<evidence type="ECO:0000256" key="5">
    <source>
        <dbReference type="ARBA" id="ARBA00022853"/>
    </source>
</evidence>
<evidence type="ECO:0000256" key="1">
    <source>
        <dbReference type="ARBA" id="ARBA00007416"/>
    </source>
</evidence>
<dbReference type="InterPro" id="IPR057540">
    <property type="entry name" value="Znf_SUZ12"/>
</dbReference>
<evidence type="ECO:0000256" key="3">
    <source>
        <dbReference type="ARBA" id="ARBA00022771"/>
    </source>
</evidence>
<feature type="domain" description="Polycomb protein SUZ12-like zinc finger" evidence="9">
    <location>
        <begin position="225"/>
        <end position="272"/>
    </location>
</feature>
<dbReference type="AlphaFoldDB" id="A0A0H5R9R9"/>
<feature type="domain" description="Polycomb protein VEFS-Box" evidence="8">
    <location>
        <begin position="355"/>
        <end position="476"/>
    </location>
</feature>
<dbReference type="PANTHER" id="PTHR22597">
    <property type="entry name" value="POLYCOMB GROUP PROTEIN"/>
    <property type="match status" value="1"/>
</dbReference>
<dbReference type="GO" id="GO:0031490">
    <property type="term" value="F:chromatin DNA binding"/>
    <property type="evidence" value="ECO:0007669"/>
    <property type="project" value="TreeGrafter"/>
</dbReference>
<evidence type="ECO:0000256" key="6">
    <source>
        <dbReference type="ARBA" id="ARBA00023015"/>
    </source>
</evidence>
<sequence>MVSFDDEYVDIVRLYHLIQLRAISNPSFLNRTLSYRARDNCHSCHKRRSFILSDLLPKKLCILANNSSQAVGKHLSILIHSVKACVDLFKIQAFLYYKRQVVDSTELLLPKISSDGTVLFVPFDFDFFENRRSPDNWRLSINLIPVKSNQTPSGFTLNFSLLSKDFLRHLPASVVDLPLRQLSGQTEVGRIRLQFSWWYRAKPLSCQSLPISIGVMEPDAPKTLTIKYLYSNDTRRRCEKQQAWMYCPLCAKNCFNMRVLILHLDRCHDRFAAYHHGATLILSKRPPQGQLVPTKSVFVLLPGRSTGPRLTEIIWDASAVKDSLKGLLGIDTVLSRKRRKLERGANRNRMFNEQITTIPFELRTFYHGSSFVPLRLAEIPQDRVDSDIDLDDGWVFEQSNQTIALLEDVKQEEKDIMLIWNKVKRDIGPIISDQQVASICETVASTLRARDDFCYRNALLCHILVLWQFGLLNRSHIIRIMSIYDGRDIENRAAVIPAVSE</sequence>
<comment type="similarity">
    <text evidence="1">Belongs to the VEFS (VRN2-EMF2-FIS2-SU(Z)12) family.</text>
</comment>
<evidence type="ECO:0000256" key="4">
    <source>
        <dbReference type="ARBA" id="ARBA00022833"/>
    </source>
</evidence>
<proteinExistence type="inferred from homology"/>
<keyword evidence="5" id="KW-0156">Chromatin regulator</keyword>
<dbReference type="GO" id="GO:0005634">
    <property type="term" value="C:nucleus"/>
    <property type="evidence" value="ECO:0007669"/>
    <property type="project" value="TreeGrafter"/>
</dbReference>
<dbReference type="Pfam" id="PF09733">
    <property type="entry name" value="VEFS-Box"/>
    <property type="match status" value="1"/>
</dbReference>
<keyword evidence="2" id="KW-0479">Metal-binding</keyword>
<keyword evidence="3" id="KW-0863">Zinc-finger</keyword>
<evidence type="ECO:0000259" key="8">
    <source>
        <dbReference type="Pfam" id="PF09733"/>
    </source>
</evidence>
<organism evidence="10">
    <name type="scientific">Spongospora subterranea</name>
    <dbReference type="NCBI Taxonomy" id="70186"/>
    <lineage>
        <taxon>Eukaryota</taxon>
        <taxon>Sar</taxon>
        <taxon>Rhizaria</taxon>
        <taxon>Endomyxa</taxon>
        <taxon>Phytomyxea</taxon>
        <taxon>Plasmodiophorida</taxon>
        <taxon>Plasmodiophoridae</taxon>
        <taxon>Spongospora</taxon>
    </lineage>
</organism>